<evidence type="ECO:0000313" key="2">
    <source>
        <dbReference type="Proteomes" id="UP000003532"/>
    </source>
</evidence>
<dbReference type="EMBL" id="AFCO01002097">
    <property type="protein sequence ID" value="EHC47314.1"/>
    <property type="molecule type" value="Genomic_DNA"/>
</dbReference>
<reference evidence="1 2" key="1">
    <citation type="journal article" date="2011" name="BMC Genomics">
        <title>Genome sequencing reveals diversification of virulence factor content and possible host adaptation in distinct subpopulations of Salmonella enterica.</title>
        <authorList>
            <person name="den Bakker H.C."/>
            <person name="Moreno Switt A.I."/>
            <person name="Govoni G."/>
            <person name="Cummings C.A."/>
            <person name="Ranieri M.L."/>
            <person name="Degoricija L."/>
            <person name="Hoelzer K."/>
            <person name="Rodriguez-Rivera L.D."/>
            <person name="Brown S."/>
            <person name="Bolchacova E."/>
            <person name="Furtado M.R."/>
            <person name="Wiedmann M."/>
        </authorList>
    </citation>
    <scope>NUCLEOTIDE SEQUENCE [LARGE SCALE GENOMIC DNA]</scope>
    <source>
        <strain evidence="1 2">R8-3668</strain>
    </source>
</reference>
<name>G5NMJ1_SALET</name>
<gene>
    <name evidence="1" type="ORF">LTSEINV_6364</name>
</gene>
<dbReference type="AlphaFoldDB" id="G5NMJ1"/>
<accession>G5NMJ1</accession>
<dbReference type="BioCyc" id="SENT913075:G120P-4843-MONOMER"/>
<proteinExistence type="predicted"/>
<sequence length="157" mass="17250">MMPPHCNRHSSIKEKHAMYGTVSEICIALLKQHENNKQIAVITWTPEDVREAGAEYSPTDDDVSYVLRVIGKAGSAGVWRYGLGLEFIADELSKISAARASRQIAVPEDALRVLLPLMEAGMNIPRYQNADTAAEECAALDMLKTLLAVPFTPRPAE</sequence>
<comment type="caution">
    <text evidence="1">The sequence shown here is derived from an EMBL/GenBank/DDBJ whole genome shotgun (WGS) entry which is preliminary data.</text>
</comment>
<evidence type="ECO:0000313" key="1">
    <source>
        <dbReference type="EMBL" id="EHC47314.1"/>
    </source>
</evidence>
<organism evidence="1 2">
    <name type="scientific">Salmonella enterica subsp. enterica serovar Inverness str. R8-3668</name>
    <dbReference type="NCBI Taxonomy" id="913075"/>
    <lineage>
        <taxon>Bacteria</taxon>
        <taxon>Pseudomonadati</taxon>
        <taxon>Pseudomonadota</taxon>
        <taxon>Gammaproteobacteria</taxon>
        <taxon>Enterobacterales</taxon>
        <taxon>Enterobacteriaceae</taxon>
        <taxon>Salmonella</taxon>
    </lineage>
</organism>
<dbReference type="PATRIC" id="fig|913075.3.peg.5089"/>
<protein>
    <submittedName>
        <fullName evidence="1">Putative cytoplasmic protein</fullName>
    </submittedName>
</protein>
<dbReference type="Pfam" id="PF07128">
    <property type="entry name" value="DUF1380"/>
    <property type="match status" value="1"/>
</dbReference>
<dbReference type="Proteomes" id="UP000003532">
    <property type="component" value="Unassembled WGS sequence"/>
</dbReference>
<dbReference type="InterPro" id="IPR009811">
    <property type="entry name" value="DUF1380"/>
</dbReference>